<dbReference type="SUPFAM" id="SSF52540">
    <property type="entry name" value="P-loop containing nucleoside triphosphate hydrolases"/>
    <property type="match status" value="1"/>
</dbReference>
<proteinExistence type="predicted"/>
<accession>A0ABT3X2X4</accession>
<dbReference type="Pfam" id="PF13175">
    <property type="entry name" value="AAA_15"/>
    <property type="match status" value="1"/>
</dbReference>
<dbReference type="CDD" id="cd00267">
    <property type="entry name" value="ABC_ATPase"/>
    <property type="match status" value="1"/>
</dbReference>
<reference evidence="2 3" key="1">
    <citation type="submission" date="2022-11" db="EMBL/GenBank/DDBJ databases">
        <title>Study of microbial diversity in lake waters.</title>
        <authorList>
            <person name="Zhang J."/>
        </authorList>
    </citation>
    <scope>NUCLEOTIDE SEQUENCE [LARGE SCALE GENOMIC DNA]</scope>
    <source>
        <strain evidence="2 3">DT12</strain>
    </source>
</reference>
<dbReference type="InterPro" id="IPR003959">
    <property type="entry name" value="ATPase_AAA_core"/>
</dbReference>
<dbReference type="SMART" id="SM00382">
    <property type="entry name" value="AAA"/>
    <property type="match status" value="1"/>
</dbReference>
<dbReference type="Proteomes" id="UP001208017">
    <property type="component" value="Unassembled WGS sequence"/>
</dbReference>
<dbReference type="EMBL" id="JAPMLT010000003">
    <property type="protein sequence ID" value="MCX7570142.1"/>
    <property type="molecule type" value="Genomic_DNA"/>
</dbReference>
<dbReference type="InterPro" id="IPR041685">
    <property type="entry name" value="AAA_GajA/Old/RecF-like"/>
</dbReference>
<sequence length="401" mass="45856">MKIHKLVLQNFRGFQDLTLDLDGENVVLVGKNGAGKSSVLDAVGVLLSSFVEVCLEQKVSTRDVVNSDIFNGAPGLSMSMDFELDGKQHTCVYTFNSHIWHVEFDTEDYEDKSLPILAYYPVNRTVLESLDKMSEVNEFGSSDAYERALTSGTDFRMFFDWYRYREDIENEAKIRERKFDLFDIQLEAVRRAIYAFLPGFSSLRVNRRPQQLLIDKGGKSLQLNQLSDGEKCMLALVGDLARRLALINPTLENPSHGHGVVLIDEIELHLHPEWQREVIPRLRATFPNVQFIISTHSPQVLGEVQDMKIFQLESSDTGITVTPHPTVFGKDSNRILEDVLGSVLRNREVKKQIEDLFDAITHERWEEVRELKETLVDSVGTDEPELIKADILIRKMRRFGK</sequence>
<dbReference type="Pfam" id="PF13304">
    <property type="entry name" value="AAA_21"/>
    <property type="match status" value="1"/>
</dbReference>
<evidence type="ECO:0000313" key="2">
    <source>
        <dbReference type="EMBL" id="MCX7570142.1"/>
    </source>
</evidence>
<evidence type="ECO:0000313" key="3">
    <source>
        <dbReference type="Proteomes" id="UP001208017"/>
    </source>
</evidence>
<dbReference type="PANTHER" id="PTHR32182:SF23">
    <property type="entry name" value="ATP BINDING PROTEIN"/>
    <property type="match status" value="1"/>
</dbReference>
<dbReference type="RefSeq" id="WP_267151383.1">
    <property type="nucleotide sequence ID" value="NZ_JAPMLT010000003.1"/>
</dbReference>
<name>A0ABT3X2X4_9BACL</name>
<comment type="caution">
    <text evidence="2">The sequence shown here is derived from an EMBL/GenBank/DDBJ whole genome shotgun (WGS) entry which is preliminary data.</text>
</comment>
<organism evidence="2 3">
    <name type="scientific">Tumebacillus lacus</name>
    <dbReference type="NCBI Taxonomy" id="2995335"/>
    <lineage>
        <taxon>Bacteria</taxon>
        <taxon>Bacillati</taxon>
        <taxon>Bacillota</taxon>
        <taxon>Bacilli</taxon>
        <taxon>Bacillales</taxon>
        <taxon>Alicyclobacillaceae</taxon>
        <taxon>Tumebacillus</taxon>
    </lineage>
</organism>
<dbReference type="InterPro" id="IPR003593">
    <property type="entry name" value="AAA+_ATPase"/>
</dbReference>
<dbReference type="InterPro" id="IPR027417">
    <property type="entry name" value="P-loop_NTPase"/>
</dbReference>
<dbReference type="PANTHER" id="PTHR32182">
    <property type="entry name" value="DNA REPLICATION AND REPAIR PROTEIN RECF"/>
    <property type="match status" value="1"/>
</dbReference>
<evidence type="ECO:0000259" key="1">
    <source>
        <dbReference type="SMART" id="SM00382"/>
    </source>
</evidence>
<feature type="domain" description="AAA+ ATPase" evidence="1">
    <location>
        <begin position="22"/>
        <end position="354"/>
    </location>
</feature>
<protein>
    <submittedName>
        <fullName evidence="2">AAA family ATPase</fullName>
    </submittedName>
</protein>
<dbReference type="Gene3D" id="3.40.50.300">
    <property type="entry name" value="P-loop containing nucleotide triphosphate hydrolases"/>
    <property type="match status" value="1"/>
</dbReference>
<gene>
    <name evidence="2" type="ORF">OS242_09210</name>
</gene>
<keyword evidence="3" id="KW-1185">Reference proteome</keyword>